<dbReference type="Gene3D" id="1.10.1220.10">
    <property type="entry name" value="Met repressor-like"/>
    <property type="match status" value="1"/>
</dbReference>
<evidence type="ECO:0000256" key="1">
    <source>
        <dbReference type="SAM" id="MobiDB-lite"/>
    </source>
</evidence>
<dbReference type="Pfam" id="PF05534">
    <property type="entry name" value="HicB"/>
    <property type="match status" value="1"/>
</dbReference>
<sequence>MPKAQKKAFALRLDPALHDAVERLAAGELRSVNAEIEVLLREALKRRGVQVPVSTQPKRGRPPKKN</sequence>
<dbReference type="OrthoDB" id="9812601at2"/>
<dbReference type="SUPFAM" id="SSF47598">
    <property type="entry name" value="Ribbon-helix-helix"/>
    <property type="match status" value="1"/>
</dbReference>
<feature type="region of interest" description="Disordered" evidence="1">
    <location>
        <begin position="47"/>
        <end position="66"/>
    </location>
</feature>
<dbReference type="InterPro" id="IPR013321">
    <property type="entry name" value="Arc_rbn_hlx_hlx"/>
</dbReference>
<reference evidence="2 3" key="1">
    <citation type="submission" date="2018-08" db="EMBL/GenBank/DDBJ databases">
        <title>Erythrobacter zhengii sp.nov., a bacterium isolated from deep-sea sediment.</title>
        <authorList>
            <person name="Fang C."/>
            <person name="Wu Y.-H."/>
            <person name="Sun C."/>
            <person name="Wang H."/>
            <person name="Cheng H."/>
            <person name="Meng F.-X."/>
            <person name="Wang C.-S."/>
            <person name="Xu X.-W."/>
        </authorList>
    </citation>
    <scope>NUCLEOTIDE SEQUENCE [LARGE SCALE GENOMIC DNA]</scope>
    <source>
        <strain evidence="2 3">V18</strain>
    </source>
</reference>
<protein>
    <submittedName>
        <fullName evidence="2">Toxin-antitoxin system HicB family antitoxin</fullName>
    </submittedName>
</protein>
<name>A0A418NPF4_9SPHN</name>
<evidence type="ECO:0000313" key="3">
    <source>
        <dbReference type="Proteomes" id="UP000286576"/>
    </source>
</evidence>
<dbReference type="InterPro" id="IPR008651">
    <property type="entry name" value="Uncharacterised_HicB"/>
</dbReference>
<comment type="caution">
    <text evidence="2">The sequence shown here is derived from an EMBL/GenBank/DDBJ whole genome shotgun (WGS) entry which is preliminary data.</text>
</comment>
<keyword evidence="3" id="KW-1185">Reference proteome</keyword>
<gene>
    <name evidence="2" type="ORF">D2V07_15270</name>
</gene>
<dbReference type="AlphaFoldDB" id="A0A418NPF4"/>
<dbReference type="InterPro" id="IPR010985">
    <property type="entry name" value="Ribbon_hlx_hlx"/>
</dbReference>
<dbReference type="Proteomes" id="UP000286576">
    <property type="component" value="Unassembled WGS sequence"/>
</dbReference>
<dbReference type="RefSeq" id="WP_119587792.1">
    <property type="nucleotide sequence ID" value="NZ_CAWODQ010000028.1"/>
</dbReference>
<organism evidence="2 3">
    <name type="scientific">Aurantiacibacter zhengii</name>
    <dbReference type="NCBI Taxonomy" id="2307003"/>
    <lineage>
        <taxon>Bacteria</taxon>
        <taxon>Pseudomonadati</taxon>
        <taxon>Pseudomonadota</taxon>
        <taxon>Alphaproteobacteria</taxon>
        <taxon>Sphingomonadales</taxon>
        <taxon>Erythrobacteraceae</taxon>
        <taxon>Aurantiacibacter</taxon>
    </lineage>
</organism>
<accession>A0A418NPF4</accession>
<proteinExistence type="predicted"/>
<evidence type="ECO:0000313" key="2">
    <source>
        <dbReference type="EMBL" id="RIV83849.1"/>
    </source>
</evidence>
<dbReference type="EMBL" id="QXFL01000008">
    <property type="protein sequence ID" value="RIV83849.1"/>
    <property type="molecule type" value="Genomic_DNA"/>
</dbReference>
<dbReference type="GO" id="GO:0006355">
    <property type="term" value="P:regulation of DNA-templated transcription"/>
    <property type="evidence" value="ECO:0007669"/>
    <property type="project" value="InterPro"/>
</dbReference>